<organism evidence="3 4">
    <name type="scientific">Polynucleobacter tropicus</name>
    <dbReference type="NCBI Taxonomy" id="1743174"/>
    <lineage>
        <taxon>Bacteria</taxon>
        <taxon>Pseudomonadati</taxon>
        <taxon>Pseudomonadota</taxon>
        <taxon>Betaproteobacteria</taxon>
        <taxon>Burkholderiales</taxon>
        <taxon>Burkholderiaceae</taxon>
        <taxon>Polynucleobacter</taxon>
    </lineage>
</organism>
<dbReference type="GO" id="GO:0016780">
    <property type="term" value="F:phosphotransferase activity, for other substituted phosphate groups"/>
    <property type="evidence" value="ECO:0007669"/>
    <property type="project" value="TreeGrafter"/>
</dbReference>
<sequence>MLKRAFDIFTGLIALIFLMPVFALIAVAIKIESPGPILFSQLRVGRNQVPFFIHKFRSMKYSAGENGSLLTIGSDNRITGVGRVLRSSKLDELPQLFDILLGKMSFVGPRPEVPYFADFYTLQQKKIIFSVRPGLTDSASIFFINEAKILGASKNPEELYVKNILPIKASLAIDYVNGRTFIGDQIILLKTLVKIFYRG</sequence>
<evidence type="ECO:0000256" key="1">
    <source>
        <dbReference type="ARBA" id="ARBA00006464"/>
    </source>
</evidence>
<dbReference type="Pfam" id="PF02397">
    <property type="entry name" value="Bac_transf"/>
    <property type="match status" value="1"/>
</dbReference>
<dbReference type="Proteomes" id="UP000503312">
    <property type="component" value="Chromosome"/>
</dbReference>
<evidence type="ECO:0000313" key="4">
    <source>
        <dbReference type="Proteomes" id="UP000503312"/>
    </source>
</evidence>
<dbReference type="EMBL" id="CP028942">
    <property type="protein sequence ID" value="QKM65637.1"/>
    <property type="molecule type" value="Genomic_DNA"/>
</dbReference>
<dbReference type="KEGG" id="ptrp:DCO17_01755"/>
<evidence type="ECO:0000313" key="3">
    <source>
        <dbReference type="EMBL" id="QKM65637.1"/>
    </source>
</evidence>
<name>A0A6M9Q2X7_9BURK</name>
<feature type="domain" description="Bacterial sugar transferase" evidence="2">
    <location>
        <begin position="3"/>
        <end position="196"/>
    </location>
</feature>
<evidence type="ECO:0000259" key="2">
    <source>
        <dbReference type="Pfam" id="PF02397"/>
    </source>
</evidence>
<proteinExistence type="inferred from homology"/>
<protein>
    <recommendedName>
        <fullName evidence="2">Bacterial sugar transferase domain-containing protein</fullName>
    </recommendedName>
</protein>
<dbReference type="PANTHER" id="PTHR30576">
    <property type="entry name" value="COLANIC BIOSYNTHESIS UDP-GLUCOSE LIPID CARRIER TRANSFERASE"/>
    <property type="match status" value="1"/>
</dbReference>
<reference evidence="3 4" key="1">
    <citation type="submission" date="2018-04" db="EMBL/GenBank/DDBJ databases">
        <title>Polynucleobacter sp. UH21B genome.</title>
        <authorList>
            <person name="Hahn M.W."/>
        </authorList>
    </citation>
    <scope>NUCLEOTIDE SEQUENCE [LARGE SCALE GENOMIC DNA]</scope>
    <source>
        <strain evidence="3 4">MWH-UH21B</strain>
    </source>
</reference>
<dbReference type="AlphaFoldDB" id="A0A6M9Q2X7"/>
<keyword evidence="4" id="KW-1185">Reference proteome</keyword>
<comment type="similarity">
    <text evidence="1">Belongs to the bacterial sugar transferase family.</text>
</comment>
<gene>
    <name evidence="3" type="ORF">DCO17_01755</name>
</gene>
<dbReference type="PANTHER" id="PTHR30576:SF20">
    <property type="entry name" value="QUINOVOSAMINEPHOSPHOTRANSFERAE-RELATED"/>
    <property type="match status" value="1"/>
</dbReference>
<dbReference type="InterPro" id="IPR003362">
    <property type="entry name" value="Bact_transf"/>
</dbReference>
<accession>A0A6M9Q2X7</accession>